<dbReference type="InterPro" id="IPR019756">
    <property type="entry name" value="Pept_S26A_signal_pept_1_Ser-AS"/>
</dbReference>
<protein>
    <submittedName>
        <fullName evidence="5">Signal peptidase I</fullName>
        <ecNumber evidence="5">3.4.21.89</ecNumber>
    </submittedName>
</protein>
<proteinExistence type="inferred from homology"/>
<dbReference type="GO" id="GO:0016020">
    <property type="term" value="C:membrane"/>
    <property type="evidence" value="ECO:0007669"/>
    <property type="project" value="InterPro"/>
</dbReference>
<dbReference type="GO" id="GO:0004252">
    <property type="term" value="F:serine-type endopeptidase activity"/>
    <property type="evidence" value="ECO:0007669"/>
    <property type="project" value="InterPro"/>
</dbReference>
<reference evidence="5" key="1">
    <citation type="submission" date="2018-06" db="EMBL/GenBank/DDBJ databases">
        <authorList>
            <person name="Zhirakovskaya E."/>
        </authorList>
    </citation>
    <scope>NUCLEOTIDE SEQUENCE</scope>
</reference>
<dbReference type="PANTHER" id="PTHR43390:SF1">
    <property type="entry name" value="CHLOROPLAST PROCESSING PEPTIDASE"/>
    <property type="match status" value="1"/>
</dbReference>
<evidence type="ECO:0000259" key="4">
    <source>
        <dbReference type="Pfam" id="PF10502"/>
    </source>
</evidence>
<sequence length="266" mass="30588">MNFDFELLLSVLVLASGFVWLLDIVLSKFIFKKSSLNDNDLKPSGSSINERGLIIKAYDNIVEFGKFLFPVVFVVLVLRSFVAEPFKIPSGSMLPTLTIGDYILVNKFSYGVRLPVLHTKIIELNEPKRGEIFVFRYPKEPSLNYIKRVIGLPGDKIEYYDKILYINGKSIPQTYQDSYRVDDIGIAQRLTEQLGGIEHDMLHMQHNPARNNKWVVPEGHYFAMGDNRDNSNDSRFWGFVPEENLVGKAFFIFFHWGELQRIGSII</sequence>
<dbReference type="Gene3D" id="2.10.109.10">
    <property type="entry name" value="Umud Fragment, subunit A"/>
    <property type="match status" value="1"/>
</dbReference>
<dbReference type="PROSITE" id="PS00501">
    <property type="entry name" value="SPASE_I_1"/>
    <property type="match status" value="1"/>
</dbReference>
<dbReference type="Pfam" id="PF10502">
    <property type="entry name" value="Peptidase_S26"/>
    <property type="match status" value="1"/>
</dbReference>
<dbReference type="InterPro" id="IPR000223">
    <property type="entry name" value="Pept_S26A_signal_pept_1"/>
</dbReference>
<dbReference type="AlphaFoldDB" id="A0A3B0ZJ94"/>
<dbReference type="EC" id="3.4.21.89" evidence="5"/>
<evidence type="ECO:0000256" key="3">
    <source>
        <dbReference type="ARBA" id="ARBA00022801"/>
    </source>
</evidence>
<dbReference type="GO" id="GO:0009003">
    <property type="term" value="F:signal peptidase activity"/>
    <property type="evidence" value="ECO:0007669"/>
    <property type="project" value="UniProtKB-EC"/>
</dbReference>
<dbReference type="NCBIfam" id="TIGR02227">
    <property type="entry name" value="sigpep_I_bact"/>
    <property type="match status" value="1"/>
</dbReference>
<evidence type="ECO:0000256" key="2">
    <source>
        <dbReference type="ARBA" id="ARBA00022670"/>
    </source>
</evidence>
<name>A0A3B0ZJ94_9ZZZZ</name>
<evidence type="ECO:0000313" key="5">
    <source>
        <dbReference type="EMBL" id="VAW93538.1"/>
    </source>
</evidence>
<accession>A0A3B0ZJ94</accession>
<evidence type="ECO:0000256" key="1">
    <source>
        <dbReference type="ARBA" id="ARBA00009370"/>
    </source>
</evidence>
<dbReference type="PANTHER" id="PTHR43390">
    <property type="entry name" value="SIGNAL PEPTIDASE I"/>
    <property type="match status" value="1"/>
</dbReference>
<dbReference type="SUPFAM" id="SSF51306">
    <property type="entry name" value="LexA/Signal peptidase"/>
    <property type="match status" value="1"/>
</dbReference>
<dbReference type="GO" id="GO:0006465">
    <property type="term" value="P:signal peptide processing"/>
    <property type="evidence" value="ECO:0007669"/>
    <property type="project" value="InterPro"/>
</dbReference>
<comment type="similarity">
    <text evidence="1">Belongs to the peptidase S26 family.</text>
</comment>
<dbReference type="InterPro" id="IPR019757">
    <property type="entry name" value="Pept_S26A_signal_pept_1_Lys-AS"/>
</dbReference>
<dbReference type="InterPro" id="IPR036286">
    <property type="entry name" value="LexA/Signal_pep-like_sf"/>
</dbReference>
<organism evidence="5">
    <name type="scientific">hydrothermal vent metagenome</name>
    <dbReference type="NCBI Taxonomy" id="652676"/>
    <lineage>
        <taxon>unclassified sequences</taxon>
        <taxon>metagenomes</taxon>
        <taxon>ecological metagenomes</taxon>
    </lineage>
</organism>
<dbReference type="CDD" id="cd06530">
    <property type="entry name" value="S26_SPase_I"/>
    <property type="match status" value="1"/>
</dbReference>
<dbReference type="PRINTS" id="PR00727">
    <property type="entry name" value="LEADERPTASE"/>
</dbReference>
<feature type="domain" description="Peptidase S26" evidence="4">
    <location>
        <begin position="62"/>
        <end position="254"/>
    </location>
</feature>
<gene>
    <name evidence="5" type="ORF">MNBD_GAMMA22-768</name>
</gene>
<dbReference type="InterPro" id="IPR019533">
    <property type="entry name" value="Peptidase_S26"/>
</dbReference>
<keyword evidence="2" id="KW-0645">Protease</keyword>
<dbReference type="PROSITE" id="PS00760">
    <property type="entry name" value="SPASE_I_2"/>
    <property type="match status" value="1"/>
</dbReference>
<dbReference type="EMBL" id="UOFS01000013">
    <property type="protein sequence ID" value="VAW93538.1"/>
    <property type="molecule type" value="Genomic_DNA"/>
</dbReference>
<keyword evidence="3 5" id="KW-0378">Hydrolase</keyword>